<keyword evidence="1" id="KW-0175">Coiled coil</keyword>
<comment type="caution">
    <text evidence="2">The sequence shown here is derived from an EMBL/GenBank/DDBJ whole genome shotgun (WGS) entry which is preliminary data.</text>
</comment>
<proteinExistence type="predicted"/>
<sequence>MKLVRLAKLEQERAALNARIKEIEKEIITLQTTCEHTFSGDSYSLSCTKCGITRVLYY</sequence>
<dbReference type="RefSeq" id="WP_012960826.1">
    <property type="nucleotide sequence ID" value="NZ_CP117835.1"/>
</dbReference>
<accession>A0AAJ2NQX4</accession>
<dbReference type="AlphaFoldDB" id="A0AAJ2NQX4"/>
<evidence type="ECO:0000313" key="2">
    <source>
        <dbReference type="EMBL" id="MDV2886999.1"/>
    </source>
</evidence>
<feature type="coiled-coil region" evidence="1">
    <location>
        <begin position="6"/>
        <end position="33"/>
    </location>
</feature>
<organism evidence="2 3">
    <name type="scientific">Alkalihalophilus pseudofirmus</name>
    <name type="common">Bacillus pseudofirmus</name>
    <dbReference type="NCBI Taxonomy" id="79885"/>
    <lineage>
        <taxon>Bacteria</taxon>
        <taxon>Bacillati</taxon>
        <taxon>Bacillota</taxon>
        <taxon>Bacilli</taxon>
        <taxon>Bacillales</taxon>
        <taxon>Bacillaceae</taxon>
        <taxon>Alkalihalophilus</taxon>
    </lineage>
</organism>
<dbReference type="Proteomes" id="UP001285636">
    <property type="component" value="Unassembled WGS sequence"/>
</dbReference>
<gene>
    <name evidence="2" type="ORF">RYX45_17525</name>
</gene>
<evidence type="ECO:0000256" key="1">
    <source>
        <dbReference type="SAM" id="Coils"/>
    </source>
</evidence>
<dbReference type="EMBL" id="JAWJAY010000006">
    <property type="protein sequence ID" value="MDV2886999.1"/>
    <property type="molecule type" value="Genomic_DNA"/>
</dbReference>
<name>A0AAJ2NQX4_ALKPS</name>
<evidence type="ECO:0000313" key="3">
    <source>
        <dbReference type="Proteomes" id="UP001285636"/>
    </source>
</evidence>
<protein>
    <submittedName>
        <fullName evidence="2">Uncharacterized protein</fullName>
    </submittedName>
</protein>
<reference evidence="2" key="1">
    <citation type="submission" date="2023-10" db="EMBL/GenBank/DDBJ databases">
        <title>Screening of Alkalihalophilus pseudofirmusBZ-TG-HK211 and Its Alleviation of Salt Stress on Rapeseed Growth.</title>
        <authorList>
            <person name="Zhao B."/>
            <person name="Guo T."/>
        </authorList>
    </citation>
    <scope>NUCLEOTIDE SEQUENCE</scope>
    <source>
        <strain evidence="2">BZ-TG-HK211</strain>
    </source>
</reference>